<name>A0A1M4X772_9BACT</name>
<proteinExistence type="predicted"/>
<dbReference type="STRING" id="1121391.SAMN02745206_00999"/>
<dbReference type="EMBL" id="FQVB01000008">
    <property type="protein sequence ID" value="SHE89301.1"/>
    <property type="molecule type" value="Genomic_DNA"/>
</dbReference>
<accession>A0A1M4X772</accession>
<dbReference type="Proteomes" id="UP000184076">
    <property type="component" value="Unassembled WGS sequence"/>
</dbReference>
<sequence>MSNFAQKHTKITTFYLLTGGNPRMQEELLHHSRWKKAVLVVPLLVTEFTDPENRPVFENILRELKKAPYISHIIFGLDGATEDDARLLWDLVKRYELHNSLIQHNDGKGFSSIYDQLSQAGFGLDVRGKGRNMFLSFGIALALGAQTVALVDADIRTFTCEQLDRLVYPVQVLNYQFSKAFYARLKNGQLYGRVKRLLLDPLLIALKRKFTETKEEKVLRLVDFLLNFNYQLSGEVVFDMSLLKRMHFAMNWGVEIFTLIEVYRKANNIAQVEISHEPFDHKHQPVSPHNRTQGLHKMGIDIVTTLLSALVIDEGLEISDHFIRDLTLTYLNVADTLIKMYGDNAAFAGLDYEPNHEEEMVHEVFKNAILYAGDILLAPYRLADRFAAFVGSHEAFQPYVADGLLQTIHRCAQQAQSQLFETPQTVSWDRVIRKVPNIIYDIINVVEAEKKKYGA</sequence>
<evidence type="ECO:0000313" key="2">
    <source>
        <dbReference type="Proteomes" id="UP000184076"/>
    </source>
</evidence>
<reference evidence="2" key="1">
    <citation type="submission" date="2016-11" db="EMBL/GenBank/DDBJ databases">
        <authorList>
            <person name="Varghese N."/>
            <person name="Submissions S."/>
        </authorList>
    </citation>
    <scope>NUCLEOTIDE SEQUENCE [LARGE SCALE GENOMIC DNA]</scope>
    <source>
        <strain evidence="2">DSM 9756</strain>
    </source>
</reference>
<gene>
    <name evidence="1" type="ORF">SAMN02745206_00999</name>
</gene>
<dbReference type="InterPro" id="IPR029044">
    <property type="entry name" value="Nucleotide-diphossugar_trans"/>
</dbReference>
<dbReference type="RefSeq" id="WP_073037561.1">
    <property type="nucleotide sequence ID" value="NZ_FQVB01000008.1"/>
</dbReference>
<evidence type="ECO:0000313" key="1">
    <source>
        <dbReference type="EMBL" id="SHE89301.1"/>
    </source>
</evidence>
<dbReference type="SUPFAM" id="SSF53448">
    <property type="entry name" value="Nucleotide-diphospho-sugar transferases"/>
    <property type="match status" value="1"/>
</dbReference>
<protein>
    <submittedName>
        <fullName evidence="1">Glucosyl-3-phosphoglycerate synthase</fullName>
    </submittedName>
</protein>
<dbReference type="Gene3D" id="3.90.550.10">
    <property type="entry name" value="Spore Coat Polysaccharide Biosynthesis Protein SpsA, Chain A"/>
    <property type="match status" value="1"/>
</dbReference>
<organism evidence="1 2">
    <name type="scientific">Desulfacinum infernum DSM 9756</name>
    <dbReference type="NCBI Taxonomy" id="1121391"/>
    <lineage>
        <taxon>Bacteria</taxon>
        <taxon>Pseudomonadati</taxon>
        <taxon>Thermodesulfobacteriota</taxon>
        <taxon>Syntrophobacteria</taxon>
        <taxon>Syntrophobacterales</taxon>
        <taxon>Syntrophobacteraceae</taxon>
        <taxon>Desulfacinum</taxon>
    </lineage>
</organism>
<dbReference type="AlphaFoldDB" id="A0A1M4X772"/>
<keyword evidence="2" id="KW-1185">Reference proteome</keyword>